<organism evidence="1 2">
    <name type="scientific">Diatraea saccharalis</name>
    <name type="common">sugarcane borer</name>
    <dbReference type="NCBI Taxonomy" id="40085"/>
    <lineage>
        <taxon>Eukaryota</taxon>
        <taxon>Metazoa</taxon>
        <taxon>Ecdysozoa</taxon>
        <taxon>Arthropoda</taxon>
        <taxon>Hexapoda</taxon>
        <taxon>Insecta</taxon>
        <taxon>Pterygota</taxon>
        <taxon>Neoptera</taxon>
        <taxon>Endopterygota</taxon>
        <taxon>Lepidoptera</taxon>
        <taxon>Glossata</taxon>
        <taxon>Ditrysia</taxon>
        <taxon>Pyraloidea</taxon>
        <taxon>Crambidae</taxon>
        <taxon>Crambinae</taxon>
        <taxon>Diatraea</taxon>
    </lineage>
</organism>
<keyword evidence="2" id="KW-1185">Reference proteome</keyword>
<reference evidence="1" key="1">
    <citation type="submission" date="2021-12" db="EMBL/GenBank/DDBJ databases">
        <authorList>
            <person name="King R."/>
        </authorList>
    </citation>
    <scope>NUCLEOTIDE SEQUENCE</scope>
</reference>
<dbReference type="AlphaFoldDB" id="A0A9N9WDU1"/>
<protein>
    <submittedName>
        <fullName evidence="1">Uncharacterized protein</fullName>
    </submittedName>
</protein>
<sequence>MFEDKMAEFQAELNQTASTARKSPTIAALNTDFINCKVFVCNGLSVLRSEIDALRNNVDRIETQLRSKILLLHGVIEQPGVITCSRVVSVLATKCKVPSLTTNSITASYRMGKASKASTKPWPIVL</sequence>
<name>A0A9N9WDU1_9NEOP</name>
<accession>A0A9N9WDU1</accession>
<dbReference type="OrthoDB" id="7402426at2759"/>
<reference evidence="1" key="2">
    <citation type="submission" date="2022-10" db="EMBL/GenBank/DDBJ databases">
        <authorList>
            <consortium name="ENA_rothamsted_submissions"/>
            <consortium name="culmorum"/>
            <person name="King R."/>
        </authorList>
    </citation>
    <scope>NUCLEOTIDE SEQUENCE</scope>
</reference>
<dbReference type="Proteomes" id="UP001153714">
    <property type="component" value="Chromosome 16"/>
</dbReference>
<evidence type="ECO:0000313" key="2">
    <source>
        <dbReference type="Proteomes" id="UP001153714"/>
    </source>
</evidence>
<gene>
    <name evidence="1" type="ORF">DIATSA_LOCUS4664</name>
</gene>
<evidence type="ECO:0000313" key="1">
    <source>
        <dbReference type="EMBL" id="CAG9786727.1"/>
    </source>
</evidence>
<proteinExistence type="predicted"/>
<dbReference type="EMBL" id="OU893347">
    <property type="protein sequence ID" value="CAG9786727.1"/>
    <property type="molecule type" value="Genomic_DNA"/>
</dbReference>